<dbReference type="EMBL" id="VRMN01000001">
    <property type="protein sequence ID" value="KAA8498223.1"/>
    <property type="molecule type" value="Genomic_DNA"/>
</dbReference>
<feature type="region of interest" description="Disordered" evidence="1">
    <location>
        <begin position="625"/>
        <end position="658"/>
    </location>
</feature>
<feature type="compositionally biased region" description="Polar residues" evidence="1">
    <location>
        <begin position="182"/>
        <end position="195"/>
    </location>
</feature>
<feature type="region of interest" description="Disordered" evidence="1">
    <location>
        <begin position="168"/>
        <end position="586"/>
    </location>
</feature>
<evidence type="ECO:0000256" key="1">
    <source>
        <dbReference type="SAM" id="MobiDB-lite"/>
    </source>
</evidence>
<name>A0A5J4Z5V1_PORPP</name>
<feature type="compositionally biased region" description="Basic and acidic residues" evidence="1">
    <location>
        <begin position="444"/>
        <end position="455"/>
    </location>
</feature>
<feature type="compositionally biased region" description="Low complexity" evidence="1">
    <location>
        <begin position="541"/>
        <end position="558"/>
    </location>
</feature>
<feature type="compositionally biased region" description="Basic and acidic residues" evidence="1">
    <location>
        <begin position="310"/>
        <end position="320"/>
    </location>
</feature>
<dbReference type="Proteomes" id="UP000324585">
    <property type="component" value="Unassembled WGS sequence"/>
</dbReference>
<sequence>MRPAKKETIARRPGGEPRGHWQRAARRGCALIFVVAMLLAQGCVFRKAHAAPVMPSAIEEVGGRAPSDSLGTETILVNSELQAATPAEDRREPKATASEDSGSAVLAEGTASFVAEVDEAMGGAQSSSNDIDQVGVQEKTEHEAKLDAIHETHGRNGLDNVWIDDAGQEDETKKRRHKDQQEPNNLASVDEQAQNRQKEPDASARLPLEESTDQQHAEDGQAESPLPPPQYQKEEQQSDIPGQQDGEAERSGAHAEPSKQDLSAIEISMSRDAVGQSQEDNNRAQQEPQQSDKDAMSPSRSLGDESIVAEEQRDAVDVRVRGGFGENTAQNAPVQADEMDTKSPQQPETVPHESAGHIEEANRAEGLQSENEQAQPEEEHANRYDKAAFERDEALRNDIRNVAEGQDEDGRGDQQEKALRVGTDEPRETRAEEPNGPGDLEGNSESRAKAEKAEPLRANYQASPDGHSDAGPHSDESNPGDGLPVSGDLADAQARGGISKEEPVDALTADREDTRAEQQRDGLAPDLHSSKDLRDVAVDDGTQSPGSANSSSGLSDTGAASHVGYSTTHEHTKQRKQPKEVFRTPAVSSARTGSYKFVLILVFLALGGLALKQFQFSKARGSTLQYQEGTGSGSGGQRPNFLSMRRTLMSPTIDRRNS</sequence>
<organism evidence="2 3">
    <name type="scientific">Porphyridium purpureum</name>
    <name type="common">Red alga</name>
    <name type="synonym">Porphyridium cruentum</name>
    <dbReference type="NCBI Taxonomy" id="35688"/>
    <lineage>
        <taxon>Eukaryota</taxon>
        <taxon>Rhodophyta</taxon>
        <taxon>Bangiophyceae</taxon>
        <taxon>Porphyridiales</taxon>
        <taxon>Porphyridiaceae</taxon>
        <taxon>Porphyridium</taxon>
    </lineage>
</organism>
<feature type="compositionally biased region" description="Basic and acidic residues" evidence="1">
    <location>
        <begin position="377"/>
        <end position="401"/>
    </location>
</feature>
<feature type="compositionally biased region" description="Basic and acidic residues" evidence="1">
    <location>
        <begin position="408"/>
        <end position="433"/>
    </location>
</feature>
<feature type="region of interest" description="Disordered" evidence="1">
    <location>
        <begin position="121"/>
        <end position="141"/>
    </location>
</feature>
<proteinExistence type="predicted"/>
<feature type="region of interest" description="Disordered" evidence="1">
    <location>
        <begin position="1"/>
        <end position="21"/>
    </location>
</feature>
<reference evidence="3" key="1">
    <citation type="journal article" date="2019" name="Nat. Commun.">
        <title>Expansion of phycobilisome linker gene families in mesophilic red algae.</title>
        <authorList>
            <person name="Lee J."/>
            <person name="Kim D."/>
            <person name="Bhattacharya D."/>
            <person name="Yoon H.S."/>
        </authorList>
    </citation>
    <scope>NUCLEOTIDE SEQUENCE [LARGE SCALE GENOMIC DNA]</scope>
    <source>
        <strain evidence="3">CCMP 1328</strain>
    </source>
</reference>
<gene>
    <name evidence="2" type="ORF">FVE85_5808</name>
</gene>
<feature type="compositionally biased region" description="Polar residues" evidence="1">
    <location>
        <begin position="275"/>
        <end position="289"/>
    </location>
</feature>
<evidence type="ECO:0000313" key="2">
    <source>
        <dbReference type="EMBL" id="KAA8498223.1"/>
    </source>
</evidence>
<comment type="caution">
    <text evidence="2">The sequence shown here is derived from an EMBL/GenBank/DDBJ whole genome shotgun (WGS) entry which is preliminary data.</text>
</comment>
<feature type="compositionally biased region" description="Basic and acidic residues" evidence="1">
    <location>
        <begin position="466"/>
        <end position="476"/>
    </location>
</feature>
<feature type="compositionally biased region" description="Basic and acidic residues" evidence="1">
    <location>
        <begin position="498"/>
        <end position="520"/>
    </location>
</feature>
<evidence type="ECO:0000313" key="3">
    <source>
        <dbReference type="Proteomes" id="UP000324585"/>
    </source>
</evidence>
<dbReference type="AlphaFoldDB" id="A0A5J4Z5V1"/>
<feature type="compositionally biased region" description="Basic and acidic residues" evidence="1">
    <location>
        <begin position="247"/>
        <end position="259"/>
    </location>
</feature>
<feature type="compositionally biased region" description="Basic and acidic residues" evidence="1">
    <location>
        <begin position="1"/>
        <end position="19"/>
    </location>
</feature>
<accession>A0A5J4Z5V1</accession>
<feature type="region of interest" description="Disordered" evidence="1">
    <location>
        <begin position="82"/>
        <end position="105"/>
    </location>
</feature>
<protein>
    <submittedName>
        <fullName evidence="2">Uncharacterized protein</fullName>
    </submittedName>
</protein>
<feature type="compositionally biased region" description="Basic and acidic residues" evidence="1">
    <location>
        <begin position="350"/>
        <end position="363"/>
    </location>
</feature>
<feature type="compositionally biased region" description="Basic and acidic residues" evidence="1">
    <location>
        <begin position="528"/>
        <end position="537"/>
    </location>
</feature>
<keyword evidence="3" id="KW-1185">Reference proteome</keyword>